<gene>
    <name evidence="1" type="ORF">FRUB_04097</name>
</gene>
<dbReference type="Proteomes" id="UP000214646">
    <property type="component" value="Unassembled WGS sequence"/>
</dbReference>
<keyword evidence="2" id="KW-1185">Reference proteome</keyword>
<comment type="caution">
    <text evidence="1">The sequence shown here is derived from an EMBL/GenBank/DDBJ whole genome shotgun (WGS) entry which is preliminary data.</text>
</comment>
<dbReference type="OrthoDB" id="9911015at2"/>
<dbReference type="RefSeq" id="WP_088255237.1">
    <property type="nucleotide sequence ID" value="NZ_NIDE01000005.1"/>
</dbReference>
<name>A0A225DXQ5_9BACT</name>
<dbReference type="AlphaFoldDB" id="A0A225DXQ5"/>
<dbReference type="EMBL" id="NIDE01000005">
    <property type="protein sequence ID" value="OWK42019.1"/>
    <property type="molecule type" value="Genomic_DNA"/>
</dbReference>
<evidence type="ECO:0000313" key="1">
    <source>
        <dbReference type="EMBL" id="OWK42019.1"/>
    </source>
</evidence>
<sequence>MTPAVFRSLAAQLAGPRWKTKLGPMIGKCRTQVWEYASGERKVPETVEKLMKLLSQSPDSTHQQRKEEP</sequence>
<organism evidence="1 2">
    <name type="scientific">Fimbriiglobus ruber</name>
    <dbReference type="NCBI Taxonomy" id="1908690"/>
    <lineage>
        <taxon>Bacteria</taxon>
        <taxon>Pseudomonadati</taxon>
        <taxon>Planctomycetota</taxon>
        <taxon>Planctomycetia</taxon>
        <taxon>Gemmatales</taxon>
        <taxon>Gemmataceae</taxon>
        <taxon>Fimbriiglobus</taxon>
    </lineage>
</organism>
<accession>A0A225DXQ5</accession>
<proteinExistence type="predicted"/>
<evidence type="ECO:0008006" key="3">
    <source>
        <dbReference type="Google" id="ProtNLM"/>
    </source>
</evidence>
<reference evidence="2" key="1">
    <citation type="submission" date="2017-06" db="EMBL/GenBank/DDBJ databases">
        <title>Genome analysis of Fimbriiglobus ruber SP5, the first member of the order Planctomycetales with confirmed chitinolytic capability.</title>
        <authorList>
            <person name="Ravin N.V."/>
            <person name="Rakitin A.L."/>
            <person name="Ivanova A.A."/>
            <person name="Beletsky A.V."/>
            <person name="Kulichevskaya I.S."/>
            <person name="Mardanov A.V."/>
            <person name="Dedysh S.N."/>
        </authorList>
    </citation>
    <scope>NUCLEOTIDE SEQUENCE [LARGE SCALE GENOMIC DNA]</scope>
    <source>
        <strain evidence="2">SP5</strain>
    </source>
</reference>
<evidence type="ECO:0000313" key="2">
    <source>
        <dbReference type="Proteomes" id="UP000214646"/>
    </source>
</evidence>
<protein>
    <recommendedName>
        <fullName evidence="3">HTH cro/C1-type domain-containing protein</fullName>
    </recommendedName>
</protein>